<dbReference type="AlphaFoldDB" id="A0A2T4U3Y8"/>
<proteinExistence type="predicted"/>
<evidence type="ECO:0000313" key="1">
    <source>
        <dbReference type="EMBL" id="PTL38106.1"/>
    </source>
</evidence>
<reference evidence="1 2" key="1">
    <citation type="submission" date="2018-03" db="EMBL/GenBank/DDBJ databases">
        <title>Alkalicoccus saliphilus sp. nov., isolated from a mineral pool.</title>
        <authorList>
            <person name="Zhao B."/>
        </authorList>
    </citation>
    <scope>NUCLEOTIDE SEQUENCE [LARGE SCALE GENOMIC DNA]</scope>
    <source>
        <strain evidence="1 2">6AG</strain>
    </source>
</reference>
<evidence type="ECO:0000313" key="2">
    <source>
        <dbReference type="Proteomes" id="UP000240509"/>
    </source>
</evidence>
<organism evidence="1 2">
    <name type="scientific">Alkalicoccus saliphilus</name>
    <dbReference type="NCBI Taxonomy" id="200989"/>
    <lineage>
        <taxon>Bacteria</taxon>
        <taxon>Bacillati</taxon>
        <taxon>Bacillota</taxon>
        <taxon>Bacilli</taxon>
        <taxon>Bacillales</taxon>
        <taxon>Bacillaceae</taxon>
        <taxon>Alkalicoccus</taxon>
    </lineage>
</organism>
<name>A0A2T4U3Y8_9BACI</name>
<keyword evidence="2" id="KW-1185">Reference proteome</keyword>
<comment type="caution">
    <text evidence="1">The sequence shown here is derived from an EMBL/GenBank/DDBJ whole genome shotgun (WGS) entry which is preliminary data.</text>
</comment>
<dbReference type="Proteomes" id="UP000240509">
    <property type="component" value="Unassembled WGS sequence"/>
</dbReference>
<accession>A0A2T4U3Y8</accession>
<protein>
    <recommendedName>
        <fullName evidence="3">DUF3006 domain-containing protein</fullName>
    </recommendedName>
</protein>
<dbReference type="EMBL" id="PZJJ01000024">
    <property type="protein sequence ID" value="PTL38106.1"/>
    <property type="molecule type" value="Genomic_DNA"/>
</dbReference>
<gene>
    <name evidence="1" type="ORF">C6Y45_12995</name>
</gene>
<dbReference type="InterPro" id="IPR021377">
    <property type="entry name" value="DUF3006"/>
</dbReference>
<dbReference type="Pfam" id="PF11213">
    <property type="entry name" value="DUF3006"/>
    <property type="match status" value="1"/>
</dbReference>
<sequence>MARRESRKSKKRVSRVSHNSREVVGVIDRIVDRQTAVILIEEEGKQLDVSLQQLPMQATSGSWLRITLQEEEIVSLEIDTTLTKQMEARIHDKAQRLRARRKVSKFRKK</sequence>
<evidence type="ECO:0008006" key="3">
    <source>
        <dbReference type="Google" id="ProtNLM"/>
    </source>
</evidence>